<reference evidence="2" key="1">
    <citation type="journal article" date="2023" name="G3 (Bethesda)">
        <title>Genome assembly and association tests identify interacting loci associated with vigor, precocity, and sex in interspecific pistachio rootstocks.</title>
        <authorList>
            <person name="Palmer W."/>
            <person name="Jacygrad E."/>
            <person name="Sagayaradj S."/>
            <person name="Cavanaugh K."/>
            <person name="Han R."/>
            <person name="Bertier L."/>
            <person name="Beede B."/>
            <person name="Kafkas S."/>
            <person name="Golino D."/>
            <person name="Preece J."/>
            <person name="Michelmore R."/>
        </authorList>
    </citation>
    <scope>NUCLEOTIDE SEQUENCE [LARGE SCALE GENOMIC DNA]</scope>
</reference>
<dbReference type="EMBL" id="CM047749">
    <property type="protein sequence ID" value="KAJ0010499.1"/>
    <property type="molecule type" value="Genomic_DNA"/>
</dbReference>
<protein>
    <submittedName>
        <fullName evidence="1">Uncharacterized protein</fullName>
    </submittedName>
</protein>
<dbReference type="Proteomes" id="UP001163603">
    <property type="component" value="Chromosome 14"/>
</dbReference>
<name>A0ACC0X7S3_9ROSI</name>
<comment type="caution">
    <text evidence="1">The sequence shown here is derived from an EMBL/GenBank/DDBJ whole genome shotgun (WGS) entry which is preliminary data.</text>
</comment>
<proteinExistence type="predicted"/>
<gene>
    <name evidence="1" type="ORF">Pint_32880</name>
</gene>
<evidence type="ECO:0000313" key="2">
    <source>
        <dbReference type="Proteomes" id="UP001163603"/>
    </source>
</evidence>
<accession>A0ACC0X7S3</accession>
<keyword evidence="2" id="KW-1185">Reference proteome</keyword>
<evidence type="ECO:0000313" key="1">
    <source>
        <dbReference type="EMBL" id="KAJ0010499.1"/>
    </source>
</evidence>
<organism evidence="1 2">
    <name type="scientific">Pistacia integerrima</name>
    <dbReference type="NCBI Taxonomy" id="434235"/>
    <lineage>
        <taxon>Eukaryota</taxon>
        <taxon>Viridiplantae</taxon>
        <taxon>Streptophyta</taxon>
        <taxon>Embryophyta</taxon>
        <taxon>Tracheophyta</taxon>
        <taxon>Spermatophyta</taxon>
        <taxon>Magnoliopsida</taxon>
        <taxon>eudicotyledons</taxon>
        <taxon>Gunneridae</taxon>
        <taxon>Pentapetalae</taxon>
        <taxon>rosids</taxon>
        <taxon>malvids</taxon>
        <taxon>Sapindales</taxon>
        <taxon>Anacardiaceae</taxon>
        <taxon>Pistacia</taxon>
    </lineage>
</organism>
<sequence length="889" mass="98991">MATIDSLPFIDMSTLTHSELRTLSLCSTSAFDLHRLDDLVIPIIDRSLFNESAGSRKQTFSRPTTTTHHHHHLRHRIAGLLPSSKQPPSSSSLPPHLDPEHLENRSILNFLRKSLSQSPHFNDVVSLFSVSGENDQAFRKRKRGRKPKTKVKSLEENLEIVNKNGRVVDIAGLGSLEDPYGEELRRRTEGMTWSEEELLSFMRDLGGQWCSRRKKRKIVDANLLGDILPVGWKLLLGLRRREGRASIYCRRYIRCYAVYFGMVSFGESDRLTGGETSGCCNSSTRGCPTSPQVIETVSSMPFGSLTIAMIFYLLLSYPHVFLGRPYPFSYLFSPGGQHFLSCKEVSGYLQSYFGLHDAPLSMDHGADNVQQDYRVASGSVSKYLRSSLVYLALIHLIYVVQQHAGATLMDNEQRQSNGQEKEVTLLGIDNLAEVQIRDLFECHKCDMTFDEKDTYLQHLLSFHQRTTRRYRLGSSVGDGVIIKDGKFECQFCHKVFHERRRYNGHVGIHVRNYVRGIEDTPGRLTLQKRMESPAREEFPTRISKMDALIEIAQNSILETSTAGSNAIHAASISDHELNSDSAFSEPETDDGNMDKESYQRNSKPKITDEKMEAIDNVDVGNVMDVKIHSCMDFATVLTTAEQNGYSSENFSMKDGLSFIADEIDKSVTEQERASASHLLAASGDLKVERIEGSENLGCANAVEHKEVNEVNNNNDIELQSGFGSKNGISDSSTLKDNLVHYGVSKSSMSLLQPSGGLPTSNTISNKGEGEPCRVDQRQDNVSGFEELSLDEIEHLKFNLGTEQESLSLAEVPIQMVSDAGMEGSYSSSVPFESEVLLNMAGRHITTCVWCGMEFSHEAVDSELQSDSVGYMCPTCKAKVSGQLSVLGSG</sequence>